<feature type="chain" id="PRO_5012363407" evidence="1">
    <location>
        <begin position="24"/>
        <end position="74"/>
    </location>
</feature>
<feature type="signal peptide" evidence="1">
    <location>
        <begin position="1"/>
        <end position="23"/>
    </location>
</feature>
<dbReference type="SUPFAM" id="SSF100895">
    <property type="entry name" value="Kazal-type serine protease inhibitors"/>
    <property type="match status" value="1"/>
</dbReference>
<dbReference type="EMBL" id="GFDG01000662">
    <property type="protein sequence ID" value="JAV18137.1"/>
    <property type="molecule type" value="Transcribed_RNA"/>
</dbReference>
<reference evidence="3" key="1">
    <citation type="submission" date="2017-01" db="EMBL/GenBank/DDBJ databases">
        <title>An insight into the sialome and mialome of the horn fly, Haematobia irritans.</title>
        <authorList>
            <person name="Breijo M."/>
            <person name="Boiani M."/>
            <person name="Ures X."/>
            <person name="Rocha S."/>
            <person name="Sequeira M."/>
            <person name="Ribeiro J.M."/>
        </authorList>
    </citation>
    <scope>NUCLEOTIDE SEQUENCE</scope>
</reference>
<evidence type="ECO:0000256" key="1">
    <source>
        <dbReference type="SAM" id="SignalP"/>
    </source>
</evidence>
<dbReference type="Gene3D" id="3.30.60.30">
    <property type="match status" value="1"/>
</dbReference>
<protein>
    <submittedName>
        <fullName evidence="3">Putative secreted protein</fullName>
    </submittedName>
</protein>
<evidence type="ECO:0000313" key="3">
    <source>
        <dbReference type="EMBL" id="JAV18137.1"/>
    </source>
</evidence>
<accession>A0A1L8EHE7</accession>
<dbReference type="Pfam" id="PF07648">
    <property type="entry name" value="Kazal_2"/>
    <property type="match status" value="1"/>
</dbReference>
<dbReference type="AlphaFoldDB" id="A0A1L8EHE7"/>
<dbReference type="SMART" id="SM00280">
    <property type="entry name" value="KAZAL"/>
    <property type="match status" value="1"/>
</dbReference>
<dbReference type="InterPro" id="IPR036058">
    <property type="entry name" value="Kazal_dom_sf"/>
</dbReference>
<organism evidence="3">
    <name type="scientific">Haematobia irritans</name>
    <name type="common">Horn fly</name>
    <name type="synonym">Conops irritans</name>
    <dbReference type="NCBI Taxonomy" id="7368"/>
    <lineage>
        <taxon>Eukaryota</taxon>
        <taxon>Metazoa</taxon>
        <taxon>Ecdysozoa</taxon>
        <taxon>Arthropoda</taxon>
        <taxon>Hexapoda</taxon>
        <taxon>Insecta</taxon>
        <taxon>Pterygota</taxon>
        <taxon>Neoptera</taxon>
        <taxon>Endopterygota</taxon>
        <taxon>Diptera</taxon>
        <taxon>Brachycera</taxon>
        <taxon>Muscomorpha</taxon>
        <taxon>Muscoidea</taxon>
        <taxon>Muscidae</taxon>
        <taxon>Haematobia</taxon>
    </lineage>
</organism>
<evidence type="ECO:0000259" key="2">
    <source>
        <dbReference type="PROSITE" id="PS51465"/>
    </source>
</evidence>
<feature type="domain" description="Kazal-like" evidence="2">
    <location>
        <begin position="20"/>
        <end position="74"/>
    </location>
</feature>
<name>A0A1L8EHE7_HAEIR</name>
<dbReference type="InterPro" id="IPR002350">
    <property type="entry name" value="Kazal_dom"/>
</dbReference>
<dbReference type="CDD" id="cd00104">
    <property type="entry name" value="KAZAL_FS"/>
    <property type="match status" value="1"/>
</dbReference>
<dbReference type="PROSITE" id="PS51465">
    <property type="entry name" value="KAZAL_2"/>
    <property type="match status" value="1"/>
</dbReference>
<keyword evidence="1" id="KW-0732">Signal</keyword>
<sequence>MKYLSILLFVILSLSALMSVTQAIYCPCDLKNKKPVCGSNGITYVNRCEFECTQREYRKLGRVLNSVKDAPCDA</sequence>
<proteinExistence type="predicted"/>